<dbReference type="PANTHER" id="PTHR46989">
    <property type="entry name" value="USP DOMAIN-CONTAINING PROTEIN"/>
    <property type="match status" value="1"/>
</dbReference>
<keyword evidence="3" id="KW-1185">Reference proteome</keyword>
<reference evidence="2" key="1">
    <citation type="submission" date="2023-01" db="EMBL/GenBank/DDBJ databases">
        <title>Genome assembly of the deep-sea coral Lophelia pertusa.</title>
        <authorList>
            <person name="Herrera S."/>
            <person name="Cordes E."/>
        </authorList>
    </citation>
    <scope>NUCLEOTIDE SEQUENCE</scope>
    <source>
        <strain evidence="2">USNM1676648</strain>
        <tissue evidence="2">Polyp</tissue>
    </source>
</reference>
<protein>
    <recommendedName>
        <fullName evidence="1">UspA domain-containing protein</fullName>
    </recommendedName>
</protein>
<dbReference type="PANTHER" id="PTHR46989:SF3">
    <property type="entry name" value="USPA DOMAIN-CONTAINING PROTEIN"/>
    <property type="match status" value="1"/>
</dbReference>
<dbReference type="InterPro" id="IPR006015">
    <property type="entry name" value="Universal_stress_UspA"/>
</dbReference>
<accession>A0A9X0DB25</accession>
<evidence type="ECO:0000259" key="1">
    <source>
        <dbReference type="Pfam" id="PF00582"/>
    </source>
</evidence>
<dbReference type="Gene3D" id="3.40.50.620">
    <property type="entry name" value="HUPs"/>
    <property type="match status" value="1"/>
</dbReference>
<dbReference type="SUPFAM" id="SSF52402">
    <property type="entry name" value="Adenine nucleotide alpha hydrolases-like"/>
    <property type="match status" value="1"/>
</dbReference>
<proteinExistence type="predicted"/>
<feature type="domain" description="UspA" evidence="1">
    <location>
        <begin position="9"/>
        <end position="151"/>
    </location>
</feature>
<gene>
    <name evidence="2" type="ORF">OS493_013561</name>
</gene>
<dbReference type="InterPro" id="IPR014729">
    <property type="entry name" value="Rossmann-like_a/b/a_fold"/>
</dbReference>
<dbReference type="Proteomes" id="UP001163046">
    <property type="component" value="Unassembled WGS sequence"/>
</dbReference>
<evidence type="ECO:0000313" key="2">
    <source>
        <dbReference type="EMBL" id="KAJ7392188.1"/>
    </source>
</evidence>
<dbReference type="AlphaFoldDB" id="A0A9X0DB25"/>
<organism evidence="2 3">
    <name type="scientific">Desmophyllum pertusum</name>
    <dbReference type="NCBI Taxonomy" id="174260"/>
    <lineage>
        <taxon>Eukaryota</taxon>
        <taxon>Metazoa</taxon>
        <taxon>Cnidaria</taxon>
        <taxon>Anthozoa</taxon>
        <taxon>Hexacorallia</taxon>
        <taxon>Scleractinia</taxon>
        <taxon>Caryophylliina</taxon>
        <taxon>Caryophylliidae</taxon>
        <taxon>Desmophyllum</taxon>
    </lineage>
</organism>
<comment type="caution">
    <text evidence="2">The sequence shown here is derived from an EMBL/GenBank/DDBJ whole genome shotgun (WGS) entry which is preliminary data.</text>
</comment>
<dbReference type="InterPro" id="IPR006016">
    <property type="entry name" value="UspA"/>
</dbReference>
<sequence length="158" mass="17421">MDEDISRHRIIVLGVDDSEWSEKAFDFFLKHVYVDGDHVIAVHCVEPLHPPVVPAAMASPEWKEHLDKHAKKIKDVETKYEDKGKENRLHMIIKVVAGSEAGAAICKEATNEHASLVVVGSRGAGVVRRTILGSVSSYVVHHAHVPVLVCPKPHSGHH</sequence>
<evidence type="ECO:0000313" key="3">
    <source>
        <dbReference type="Proteomes" id="UP001163046"/>
    </source>
</evidence>
<dbReference type="OrthoDB" id="843225at2759"/>
<dbReference type="PRINTS" id="PR01438">
    <property type="entry name" value="UNVRSLSTRESS"/>
</dbReference>
<name>A0A9X0DB25_9CNID</name>
<dbReference type="Pfam" id="PF00582">
    <property type="entry name" value="Usp"/>
    <property type="match status" value="1"/>
</dbReference>
<dbReference type="CDD" id="cd23659">
    <property type="entry name" value="USP_At3g01520-like"/>
    <property type="match status" value="1"/>
</dbReference>
<dbReference type="EMBL" id="MU825402">
    <property type="protein sequence ID" value="KAJ7392188.1"/>
    <property type="molecule type" value="Genomic_DNA"/>
</dbReference>